<dbReference type="EMBL" id="PDUG01000016">
    <property type="protein sequence ID" value="PIC13006.1"/>
    <property type="molecule type" value="Genomic_DNA"/>
</dbReference>
<reference evidence="3" key="1">
    <citation type="submission" date="2017-10" db="EMBL/GenBank/DDBJ databases">
        <title>Rapid genome shrinkage in a self-fertile nematode reveals novel sperm competition proteins.</title>
        <authorList>
            <person name="Yin D."/>
            <person name="Schwarz E.M."/>
            <person name="Thomas C.G."/>
            <person name="Felde R.L."/>
            <person name="Korf I.F."/>
            <person name="Cutter A.D."/>
            <person name="Schartner C.M."/>
            <person name="Ralston E.J."/>
            <person name="Meyer B.J."/>
            <person name="Haag E.S."/>
        </authorList>
    </citation>
    <scope>NUCLEOTIDE SEQUENCE [LARGE SCALE GENOMIC DNA]</scope>
    <source>
        <strain evidence="3">JU1422</strain>
    </source>
</reference>
<evidence type="ECO:0000256" key="1">
    <source>
        <dbReference type="SAM" id="Phobius"/>
    </source>
</evidence>
<name>A0A2G5SDN4_9PELO</name>
<keyword evidence="1" id="KW-1133">Transmembrane helix</keyword>
<keyword evidence="1" id="KW-0812">Transmembrane</keyword>
<organism evidence="2 3">
    <name type="scientific">Caenorhabditis nigoni</name>
    <dbReference type="NCBI Taxonomy" id="1611254"/>
    <lineage>
        <taxon>Eukaryota</taxon>
        <taxon>Metazoa</taxon>
        <taxon>Ecdysozoa</taxon>
        <taxon>Nematoda</taxon>
        <taxon>Chromadorea</taxon>
        <taxon>Rhabditida</taxon>
        <taxon>Rhabditina</taxon>
        <taxon>Rhabditomorpha</taxon>
        <taxon>Rhabditoidea</taxon>
        <taxon>Rhabditidae</taxon>
        <taxon>Peloderinae</taxon>
        <taxon>Caenorhabditis</taxon>
    </lineage>
</organism>
<accession>A0A2G5SDN4</accession>
<evidence type="ECO:0000313" key="3">
    <source>
        <dbReference type="Proteomes" id="UP000230233"/>
    </source>
</evidence>
<comment type="caution">
    <text evidence="2">The sequence shown here is derived from an EMBL/GenBank/DDBJ whole genome shotgun (WGS) entry which is preliminary data.</text>
</comment>
<keyword evidence="1" id="KW-0472">Membrane</keyword>
<feature type="transmembrane region" description="Helical" evidence="1">
    <location>
        <begin position="45"/>
        <end position="66"/>
    </location>
</feature>
<evidence type="ECO:0000313" key="2">
    <source>
        <dbReference type="EMBL" id="PIC13006.1"/>
    </source>
</evidence>
<protein>
    <submittedName>
        <fullName evidence="2">Uncharacterized protein</fullName>
    </submittedName>
</protein>
<proteinExistence type="predicted"/>
<dbReference type="Proteomes" id="UP000230233">
    <property type="component" value="Unassembled WGS sequence"/>
</dbReference>
<dbReference type="AlphaFoldDB" id="A0A2G5SDN4"/>
<gene>
    <name evidence="2" type="ORF">B9Z55_028081</name>
</gene>
<sequence length="82" mass="9594">MFSGKEPKLYEDFLEVVAIKQPLHPPPKVLKKRTVVREPVKYPKFYWFPICIVLDAVEWCATNLVAACRFRRPTRNDTVTCV</sequence>
<keyword evidence="3" id="KW-1185">Reference proteome</keyword>